<reference evidence="1" key="1">
    <citation type="submission" date="2019-08" db="EMBL/GenBank/DDBJ databases">
        <authorList>
            <person name="Kucharzyk K."/>
            <person name="Murdoch R.W."/>
            <person name="Higgins S."/>
            <person name="Loffler F."/>
        </authorList>
    </citation>
    <scope>NUCLEOTIDE SEQUENCE</scope>
</reference>
<protein>
    <submittedName>
        <fullName evidence="1">Uncharacterized protein</fullName>
    </submittedName>
</protein>
<accession>A0A644YH14</accession>
<dbReference type="EMBL" id="VSSQ01004489">
    <property type="protein sequence ID" value="MPM25404.1"/>
    <property type="molecule type" value="Genomic_DNA"/>
</dbReference>
<name>A0A644YH14_9ZZZZ</name>
<dbReference type="AlphaFoldDB" id="A0A644YH14"/>
<proteinExistence type="predicted"/>
<gene>
    <name evidence="1" type="ORF">SDC9_71898</name>
</gene>
<organism evidence="1">
    <name type="scientific">bioreactor metagenome</name>
    <dbReference type="NCBI Taxonomy" id="1076179"/>
    <lineage>
        <taxon>unclassified sequences</taxon>
        <taxon>metagenomes</taxon>
        <taxon>ecological metagenomes</taxon>
    </lineage>
</organism>
<sequence>MKHSVAGVVPDLLAPVYLDRFVALFGVAARKSLIEWKRAPTSDAQLALLDASSRGDVVPASTPCVIYVGQTADVAEKARTGRWVSHLPAEFTVSDLIDALDRAAVFLMDWRARQRMAAAKVDAAAPAVRAEAARPSPESASQAAAPADDLQYQLTSWVSLEAPFNVGGCVRAMALLTRAPITLQQLCHHSGLDTDTAQALIANLHGRGVLRRTVRQTALGGSNANSVANAQAAQAAPQPAHQPAHRGRSVGMGLIQRLTRWVRVGGKV</sequence>
<evidence type="ECO:0000313" key="1">
    <source>
        <dbReference type="EMBL" id="MPM25404.1"/>
    </source>
</evidence>
<comment type="caution">
    <text evidence="1">The sequence shown here is derived from an EMBL/GenBank/DDBJ whole genome shotgun (WGS) entry which is preliminary data.</text>
</comment>